<dbReference type="Proteomes" id="UP000299102">
    <property type="component" value="Unassembled WGS sequence"/>
</dbReference>
<name>A0A4C1SEA1_EUMVA</name>
<sequence length="107" mass="11837">MRRRRSNVSGRARTRRPGSGGRPGGSESVNLSGLISCWYQPACEGLRPSSGPGSQASSAVGVFVSCCEINWCLNENRVEDRDWETNWNQEICYTLKPLRLVTAAGRY</sequence>
<organism evidence="2 3">
    <name type="scientific">Eumeta variegata</name>
    <name type="common">Bagworm moth</name>
    <name type="synonym">Eumeta japonica</name>
    <dbReference type="NCBI Taxonomy" id="151549"/>
    <lineage>
        <taxon>Eukaryota</taxon>
        <taxon>Metazoa</taxon>
        <taxon>Ecdysozoa</taxon>
        <taxon>Arthropoda</taxon>
        <taxon>Hexapoda</taxon>
        <taxon>Insecta</taxon>
        <taxon>Pterygota</taxon>
        <taxon>Neoptera</taxon>
        <taxon>Endopterygota</taxon>
        <taxon>Lepidoptera</taxon>
        <taxon>Glossata</taxon>
        <taxon>Ditrysia</taxon>
        <taxon>Tineoidea</taxon>
        <taxon>Psychidae</taxon>
        <taxon>Oiketicinae</taxon>
        <taxon>Eumeta</taxon>
    </lineage>
</organism>
<accession>A0A4C1SEA1</accession>
<evidence type="ECO:0000313" key="3">
    <source>
        <dbReference type="Proteomes" id="UP000299102"/>
    </source>
</evidence>
<proteinExistence type="predicted"/>
<feature type="region of interest" description="Disordered" evidence="1">
    <location>
        <begin position="1"/>
        <end position="28"/>
    </location>
</feature>
<gene>
    <name evidence="2" type="ORF">EVAR_640_1</name>
</gene>
<protein>
    <submittedName>
        <fullName evidence="2">Uncharacterized protein</fullName>
    </submittedName>
</protein>
<evidence type="ECO:0000256" key="1">
    <source>
        <dbReference type="SAM" id="MobiDB-lite"/>
    </source>
</evidence>
<keyword evidence="3" id="KW-1185">Reference proteome</keyword>
<dbReference type="EMBL" id="BGZK01000003">
    <property type="protein sequence ID" value="GBO99439.1"/>
    <property type="molecule type" value="Genomic_DNA"/>
</dbReference>
<feature type="compositionally biased region" description="Basic residues" evidence="1">
    <location>
        <begin position="1"/>
        <end position="16"/>
    </location>
</feature>
<comment type="caution">
    <text evidence="2">The sequence shown here is derived from an EMBL/GenBank/DDBJ whole genome shotgun (WGS) entry which is preliminary data.</text>
</comment>
<evidence type="ECO:0000313" key="2">
    <source>
        <dbReference type="EMBL" id="GBO99439.1"/>
    </source>
</evidence>
<reference evidence="2 3" key="1">
    <citation type="journal article" date="2019" name="Commun. Biol.">
        <title>The bagworm genome reveals a unique fibroin gene that provides high tensile strength.</title>
        <authorList>
            <person name="Kono N."/>
            <person name="Nakamura H."/>
            <person name="Ohtoshi R."/>
            <person name="Tomita M."/>
            <person name="Numata K."/>
            <person name="Arakawa K."/>
        </authorList>
    </citation>
    <scope>NUCLEOTIDE SEQUENCE [LARGE SCALE GENOMIC DNA]</scope>
</reference>
<dbReference type="AlphaFoldDB" id="A0A4C1SEA1"/>